<accession>A0A8D8E4K2</accession>
<protein>
    <submittedName>
        <fullName evidence="1">(northern house mosquito) hypothetical protein</fullName>
    </submittedName>
</protein>
<reference evidence="1" key="1">
    <citation type="submission" date="2021-05" db="EMBL/GenBank/DDBJ databases">
        <authorList>
            <person name="Alioto T."/>
            <person name="Alioto T."/>
            <person name="Gomez Garrido J."/>
        </authorList>
    </citation>
    <scope>NUCLEOTIDE SEQUENCE</scope>
</reference>
<sequence length="107" mass="12274">MRLSDNRSVMPLDVLGCTRATMTMFLDGKQIPQLEKEIGARWEDDQLLHQKREGRKEDASTGTPKVHLINRSQQGICFTDRTQQLGISIGPIHFEIRDPLCRLEIRS</sequence>
<dbReference type="EMBL" id="HBUE01180622">
    <property type="protein sequence ID" value="CAG6520045.1"/>
    <property type="molecule type" value="Transcribed_RNA"/>
</dbReference>
<organism evidence="1">
    <name type="scientific">Culex pipiens</name>
    <name type="common">House mosquito</name>
    <dbReference type="NCBI Taxonomy" id="7175"/>
    <lineage>
        <taxon>Eukaryota</taxon>
        <taxon>Metazoa</taxon>
        <taxon>Ecdysozoa</taxon>
        <taxon>Arthropoda</taxon>
        <taxon>Hexapoda</taxon>
        <taxon>Insecta</taxon>
        <taxon>Pterygota</taxon>
        <taxon>Neoptera</taxon>
        <taxon>Endopterygota</taxon>
        <taxon>Diptera</taxon>
        <taxon>Nematocera</taxon>
        <taxon>Culicoidea</taxon>
        <taxon>Culicidae</taxon>
        <taxon>Culicinae</taxon>
        <taxon>Culicini</taxon>
        <taxon>Culex</taxon>
        <taxon>Culex</taxon>
    </lineage>
</organism>
<proteinExistence type="predicted"/>
<name>A0A8D8E4K2_CULPI</name>
<dbReference type="AlphaFoldDB" id="A0A8D8E4K2"/>
<evidence type="ECO:0000313" key="1">
    <source>
        <dbReference type="EMBL" id="CAG6520045.1"/>
    </source>
</evidence>
<dbReference type="EMBL" id="HBUE01286231">
    <property type="protein sequence ID" value="CAG6571611.1"/>
    <property type="molecule type" value="Transcribed_RNA"/>
</dbReference>